<dbReference type="KEGG" id="xak:KIMC2_10290"/>
<reference evidence="4 5" key="1">
    <citation type="journal article" date="2023" name="Microbiol. Spectr.">
        <title>Symbiosis of Carpenter Bees with Uncharacterized Lactic Acid Bacteria Showing NAD Auxotrophy.</title>
        <authorList>
            <person name="Kawasaki S."/>
            <person name="Ozawa K."/>
            <person name="Mori T."/>
            <person name="Yamamoto A."/>
            <person name="Ito M."/>
            <person name="Ohkuma M."/>
            <person name="Sakamoto M."/>
            <person name="Matsutani M."/>
        </authorList>
    </citation>
    <scope>NUCLEOTIDE SEQUENCE [LARGE SCALE GENOMIC DNA]</scope>
    <source>
        <strain evidence="4 5">KimC2</strain>
    </source>
</reference>
<feature type="transmembrane region" description="Helical" evidence="3">
    <location>
        <begin position="12"/>
        <end position="33"/>
    </location>
</feature>
<dbReference type="Pfam" id="PF12978">
    <property type="entry name" value="DUF3862"/>
    <property type="match status" value="1"/>
</dbReference>
<evidence type="ECO:0000256" key="1">
    <source>
        <dbReference type="ARBA" id="ARBA00022729"/>
    </source>
</evidence>
<protein>
    <recommendedName>
        <fullName evidence="6">DUF3862 domain-containing protein</fullName>
    </recommendedName>
</protein>
<evidence type="ECO:0000313" key="4">
    <source>
        <dbReference type="EMBL" id="BDR56467.1"/>
    </source>
</evidence>
<dbReference type="RefSeq" id="WP_317698415.1">
    <property type="nucleotide sequence ID" value="NZ_AP026801.1"/>
</dbReference>
<accession>A0AAU9CRB9</accession>
<dbReference type="Gene3D" id="3.30.1450.10">
    <property type="match status" value="2"/>
</dbReference>
<name>A0AAU9CRB9_9LACO</name>
<keyword evidence="5" id="KW-1185">Reference proteome</keyword>
<evidence type="ECO:0000256" key="2">
    <source>
        <dbReference type="SAM" id="MobiDB-lite"/>
    </source>
</evidence>
<dbReference type="InterPro" id="IPR024418">
    <property type="entry name" value="DUF3862"/>
</dbReference>
<gene>
    <name evidence="4" type="ORF">KIMC2_10290</name>
</gene>
<dbReference type="AlphaFoldDB" id="A0AAU9CRB9"/>
<keyword evidence="1" id="KW-0732">Signal</keyword>
<proteinExistence type="predicted"/>
<organism evidence="4 5">
    <name type="scientific">Xylocopilactobacillus apis</name>
    <dbReference type="NCBI Taxonomy" id="2932183"/>
    <lineage>
        <taxon>Bacteria</taxon>
        <taxon>Bacillati</taxon>
        <taxon>Bacillota</taxon>
        <taxon>Bacilli</taxon>
        <taxon>Lactobacillales</taxon>
        <taxon>Lactobacillaceae</taxon>
        <taxon>Xylocopilactobacillus</taxon>
    </lineage>
</organism>
<evidence type="ECO:0000256" key="3">
    <source>
        <dbReference type="SAM" id="Phobius"/>
    </source>
</evidence>
<sequence length="243" mass="26422">MNPKKDQKNKIIMAVAAVIVALVVIFGIVKLTGKNNNKSQSSNSTNKVVKKSTSNSNKSSNSKVKSSITKGKFLKKEPTKSQFNKIKVADTSEKNSKGSTLSEAEKLLGKPTNLTTNTIKGTTSSYANWTYIRKQTSDSISLSISFTNQRAVSKAIVGFKVDRPKKISLSDFNNIKNGTTYDEVIKEFGEPNGLTESISSKKTFKTAIFSSNLNTNPSDSKTANVTFVFTANKLTAKNQTGLK</sequence>
<keyword evidence="3" id="KW-0812">Transmembrane</keyword>
<dbReference type="InterPro" id="IPR037873">
    <property type="entry name" value="BamE-like"/>
</dbReference>
<dbReference type="EMBL" id="AP026801">
    <property type="protein sequence ID" value="BDR56467.1"/>
    <property type="molecule type" value="Genomic_DNA"/>
</dbReference>
<feature type="region of interest" description="Disordered" evidence="2">
    <location>
        <begin position="35"/>
        <end position="71"/>
    </location>
</feature>
<evidence type="ECO:0008006" key="6">
    <source>
        <dbReference type="Google" id="ProtNLM"/>
    </source>
</evidence>
<dbReference type="Proteomes" id="UP001321804">
    <property type="component" value="Chromosome"/>
</dbReference>
<feature type="compositionally biased region" description="Low complexity" evidence="2">
    <location>
        <begin position="35"/>
        <end position="67"/>
    </location>
</feature>
<keyword evidence="3" id="KW-1133">Transmembrane helix</keyword>
<evidence type="ECO:0000313" key="5">
    <source>
        <dbReference type="Proteomes" id="UP001321804"/>
    </source>
</evidence>
<keyword evidence="3" id="KW-0472">Membrane</keyword>